<keyword evidence="6" id="KW-1185">Reference proteome</keyword>
<accession>A0ABT7ALA9</accession>
<evidence type="ECO:0000256" key="2">
    <source>
        <dbReference type="ARBA" id="ARBA00022723"/>
    </source>
</evidence>
<dbReference type="PANTHER" id="PTHR30632:SF17">
    <property type="entry name" value="MOLYBDATE-BINDING PROTEIN MODA"/>
    <property type="match status" value="1"/>
</dbReference>
<dbReference type="SUPFAM" id="SSF53850">
    <property type="entry name" value="Periplasmic binding protein-like II"/>
    <property type="match status" value="1"/>
</dbReference>
<reference evidence="5 6" key="1">
    <citation type="submission" date="2023-05" db="EMBL/GenBank/DDBJ databases">
        <title>Chelatococcus sp. nov., a moderately thermophilic bacterium isolated from hot spring microbial mat.</title>
        <authorList>
            <person name="Hu C.-J."/>
            <person name="Li W.-J."/>
        </authorList>
    </citation>
    <scope>NUCLEOTIDE SEQUENCE [LARGE SCALE GENOMIC DNA]</scope>
    <source>
        <strain evidence="5 6">SYSU G07232</strain>
    </source>
</reference>
<protein>
    <submittedName>
        <fullName evidence="5">Molybdate ABC transporter substrate-binding protein</fullName>
    </submittedName>
</protein>
<dbReference type="Gene3D" id="3.40.190.10">
    <property type="entry name" value="Periplasmic binding protein-like II"/>
    <property type="match status" value="2"/>
</dbReference>
<evidence type="ECO:0000313" key="6">
    <source>
        <dbReference type="Proteomes" id="UP001321492"/>
    </source>
</evidence>
<evidence type="ECO:0000256" key="4">
    <source>
        <dbReference type="SAM" id="SignalP"/>
    </source>
</evidence>
<comment type="caution">
    <text evidence="5">The sequence shown here is derived from an EMBL/GenBank/DDBJ whole genome shotgun (WGS) entry which is preliminary data.</text>
</comment>
<dbReference type="NCBIfam" id="TIGR01256">
    <property type="entry name" value="modA"/>
    <property type="match status" value="1"/>
</dbReference>
<gene>
    <name evidence="5" type="primary">modA</name>
    <name evidence="5" type="ORF">QNA08_18260</name>
</gene>
<keyword evidence="3 4" id="KW-0732">Signal</keyword>
<dbReference type="RefSeq" id="WP_283742161.1">
    <property type="nucleotide sequence ID" value="NZ_JASJEV010000018.1"/>
</dbReference>
<feature type="signal peptide" evidence="4">
    <location>
        <begin position="1"/>
        <end position="34"/>
    </location>
</feature>
<comment type="similarity">
    <text evidence="1">Belongs to the bacterial solute-binding protein ModA family.</text>
</comment>
<dbReference type="Pfam" id="PF13531">
    <property type="entry name" value="SBP_bac_11"/>
    <property type="match status" value="1"/>
</dbReference>
<evidence type="ECO:0000256" key="1">
    <source>
        <dbReference type="ARBA" id="ARBA00009175"/>
    </source>
</evidence>
<name>A0ABT7ALA9_9HYPH</name>
<evidence type="ECO:0000256" key="3">
    <source>
        <dbReference type="ARBA" id="ARBA00022729"/>
    </source>
</evidence>
<proteinExistence type="inferred from homology"/>
<dbReference type="PIRSF" id="PIRSF004846">
    <property type="entry name" value="ModA"/>
    <property type="match status" value="1"/>
</dbReference>
<dbReference type="NCBIfam" id="NF007958">
    <property type="entry name" value="PRK10677.1"/>
    <property type="match status" value="1"/>
</dbReference>
<feature type="chain" id="PRO_5046941749" evidence="4">
    <location>
        <begin position="35"/>
        <end position="271"/>
    </location>
</feature>
<dbReference type="InterPro" id="IPR005950">
    <property type="entry name" value="ModA"/>
</dbReference>
<dbReference type="EMBL" id="JASJEV010000018">
    <property type="protein sequence ID" value="MDJ1160160.1"/>
    <property type="molecule type" value="Genomic_DNA"/>
</dbReference>
<dbReference type="PANTHER" id="PTHR30632">
    <property type="entry name" value="MOLYBDATE-BINDING PERIPLASMIC PROTEIN"/>
    <property type="match status" value="1"/>
</dbReference>
<keyword evidence="2" id="KW-0479">Metal-binding</keyword>
<organism evidence="5 6">
    <name type="scientific">Chelatococcus albus</name>
    <dbReference type="NCBI Taxonomy" id="3047466"/>
    <lineage>
        <taxon>Bacteria</taxon>
        <taxon>Pseudomonadati</taxon>
        <taxon>Pseudomonadota</taxon>
        <taxon>Alphaproteobacteria</taxon>
        <taxon>Hyphomicrobiales</taxon>
        <taxon>Chelatococcaceae</taxon>
        <taxon>Chelatococcus</taxon>
    </lineage>
</organism>
<dbReference type="Proteomes" id="UP001321492">
    <property type="component" value="Unassembled WGS sequence"/>
</dbReference>
<evidence type="ECO:0000313" key="5">
    <source>
        <dbReference type="EMBL" id="MDJ1160160.1"/>
    </source>
</evidence>
<dbReference type="InterPro" id="IPR006311">
    <property type="entry name" value="TAT_signal"/>
</dbReference>
<sequence length="271" mass="28350">MTVAIRRRSCLAALVALVLGAALWPGPPAPPAVAQGSKEESELVILAAASMKNALDELNAAWEQETGRRARISYAASSALARQIEQGAPADVIISADLDWMDYLVQRGLIRADTRANRLGNRLVLIAPKESKAAVSLAPGVDLARLLGDGRLAMASTAAVPAGKYGKAALEKLGAWEGVKARVAEAENVRAALLLVSRGEAPLGIVYATDAAADPAVRVVATFPADTHPPIIYPVAQTTASSSLQAKAFLAFLNSPAARPVFERQGFTVLK</sequence>
<dbReference type="CDD" id="cd13536">
    <property type="entry name" value="PBP2_EcModA"/>
    <property type="match status" value="1"/>
</dbReference>
<dbReference type="InterPro" id="IPR050682">
    <property type="entry name" value="ModA/WtpA"/>
</dbReference>
<dbReference type="PROSITE" id="PS51318">
    <property type="entry name" value="TAT"/>
    <property type="match status" value="1"/>
</dbReference>